<evidence type="ECO:0000256" key="2">
    <source>
        <dbReference type="ARBA" id="ARBA00022485"/>
    </source>
</evidence>
<dbReference type="SFLD" id="SFLDG01082">
    <property type="entry name" value="B12-binding_domain_containing"/>
    <property type="match status" value="1"/>
</dbReference>
<keyword evidence="4" id="KW-0949">S-adenosyl-L-methionine</keyword>
<dbReference type="Proteomes" id="UP000824107">
    <property type="component" value="Unassembled WGS sequence"/>
</dbReference>
<keyword evidence="6" id="KW-0408">Iron</keyword>
<dbReference type="NCBIfam" id="TIGR01579">
    <property type="entry name" value="MiaB-like-C"/>
    <property type="match status" value="1"/>
</dbReference>
<dbReference type="SMART" id="SM00729">
    <property type="entry name" value="Elp3"/>
    <property type="match status" value="1"/>
</dbReference>
<dbReference type="PROSITE" id="PS01278">
    <property type="entry name" value="MTTASE_RADICAL"/>
    <property type="match status" value="1"/>
</dbReference>
<dbReference type="AlphaFoldDB" id="A0A9D1M3A3"/>
<comment type="caution">
    <text evidence="10">The sequence shown here is derived from an EMBL/GenBank/DDBJ whole genome shotgun (WGS) entry which is preliminary data.</text>
</comment>
<dbReference type="PROSITE" id="PS51449">
    <property type="entry name" value="MTTASE_N"/>
    <property type="match status" value="1"/>
</dbReference>
<reference evidence="10" key="2">
    <citation type="journal article" date="2021" name="PeerJ">
        <title>Extensive microbial diversity within the chicken gut microbiome revealed by metagenomics and culture.</title>
        <authorList>
            <person name="Gilroy R."/>
            <person name="Ravi A."/>
            <person name="Getino M."/>
            <person name="Pursley I."/>
            <person name="Horton D.L."/>
            <person name="Alikhan N.F."/>
            <person name="Baker D."/>
            <person name="Gharbi K."/>
            <person name="Hall N."/>
            <person name="Watson M."/>
            <person name="Adriaenssens E.M."/>
            <person name="Foster-Nyarko E."/>
            <person name="Jarju S."/>
            <person name="Secka A."/>
            <person name="Antonio M."/>
            <person name="Oren A."/>
            <person name="Chaudhuri R.R."/>
            <person name="La Ragione R."/>
            <person name="Hildebrand F."/>
            <person name="Pallen M.J."/>
        </authorList>
    </citation>
    <scope>NUCLEOTIDE SEQUENCE</scope>
    <source>
        <strain evidence="10">ChiW3-316</strain>
    </source>
</reference>
<dbReference type="Gene3D" id="3.40.50.12160">
    <property type="entry name" value="Methylthiotransferase, N-terminal domain"/>
    <property type="match status" value="1"/>
</dbReference>
<feature type="domain" description="Radical SAM core" evidence="9">
    <location>
        <begin position="124"/>
        <end position="353"/>
    </location>
</feature>
<organism evidence="10 11">
    <name type="scientific">Candidatus Scatocola faecipullorum</name>
    <dbReference type="NCBI Taxonomy" id="2840917"/>
    <lineage>
        <taxon>Bacteria</taxon>
        <taxon>Pseudomonadati</taxon>
        <taxon>Pseudomonadota</taxon>
        <taxon>Alphaproteobacteria</taxon>
        <taxon>Rhodospirillales</taxon>
        <taxon>Rhodospirillaceae</taxon>
        <taxon>Rhodospirillaceae incertae sedis</taxon>
        <taxon>Candidatus Scatocola</taxon>
    </lineage>
</organism>
<keyword evidence="2" id="KW-0004">4Fe-4S</keyword>
<keyword evidence="7" id="KW-0411">Iron-sulfur</keyword>
<dbReference type="PROSITE" id="PS51918">
    <property type="entry name" value="RADICAL_SAM"/>
    <property type="match status" value="1"/>
</dbReference>
<evidence type="ECO:0000256" key="3">
    <source>
        <dbReference type="ARBA" id="ARBA00022679"/>
    </source>
</evidence>
<keyword evidence="5" id="KW-0479">Metal-binding</keyword>
<dbReference type="InterPro" id="IPR038135">
    <property type="entry name" value="Methylthiotransferase_N_sf"/>
</dbReference>
<dbReference type="NCBIfam" id="TIGR00089">
    <property type="entry name" value="MiaB/RimO family radical SAM methylthiotransferase"/>
    <property type="match status" value="1"/>
</dbReference>
<protein>
    <submittedName>
        <fullName evidence="10">tRNA (N(6)-L-threonylcarbamoyladenosine(37)-C(2))-methylthiotransferase MtaB</fullName>
    </submittedName>
</protein>
<dbReference type="Pfam" id="PF00919">
    <property type="entry name" value="UPF0004"/>
    <property type="match status" value="1"/>
</dbReference>
<dbReference type="InterPro" id="IPR005839">
    <property type="entry name" value="Methylthiotransferase"/>
</dbReference>
<dbReference type="InterPro" id="IPR013848">
    <property type="entry name" value="Methylthiotransferase_N"/>
</dbReference>
<evidence type="ECO:0000259" key="8">
    <source>
        <dbReference type="PROSITE" id="PS51449"/>
    </source>
</evidence>
<evidence type="ECO:0000256" key="1">
    <source>
        <dbReference type="ARBA" id="ARBA00001966"/>
    </source>
</evidence>
<evidence type="ECO:0000256" key="6">
    <source>
        <dbReference type="ARBA" id="ARBA00023004"/>
    </source>
</evidence>
<dbReference type="PANTHER" id="PTHR11918:SF45">
    <property type="entry name" value="THREONYLCARBAMOYLADENOSINE TRNA METHYLTHIOTRANSFERASE"/>
    <property type="match status" value="1"/>
</dbReference>
<reference evidence="10" key="1">
    <citation type="submission" date="2020-10" db="EMBL/GenBank/DDBJ databases">
        <authorList>
            <person name="Gilroy R."/>
        </authorList>
    </citation>
    <scope>NUCLEOTIDE SEQUENCE</scope>
    <source>
        <strain evidence="10">ChiW3-316</strain>
    </source>
</reference>
<evidence type="ECO:0000313" key="11">
    <source>
        <dbReference type="Proteomes" id="UP000824107"/>
    </source>
</evidence>
<keyword evidence="3" id="KW-0808">Transferase</keyword>
<dbReference type="GO" id="GO:0035598">
    <property type="term" value="F:tRNA (N(6)-L-threonylcarbamoyladenosine(37)-C(2))-methylthiotransferase activity"/>
    <property type="evidence" value="ECO:0007669"/>
    <property type="project" value="TreeGrafter"/>
</dbReference>
<name>A0A9D1M3A3_9PROT</name>
<dbReference type="PANTHER" id="PTHR11918">
    <property type="entry name" value="RADICAL SAM PROTEINS"/>
    <property type="match status" value="1"/>
</dbReference>
<dbReference type="InterPro" id="IPR006638">
    <property type="entry name" value="Elp3/MiaA/NifB-like_rSAM"/>
</dbReference>
<dbReference type="SUPFAM" id="SSF102114">
    <property type="entry name" value="Radical SAM enzymes"/>
    <property type="match status" value="1"/>
</dbReference>
<dbReference type="InterPro" id="IPR007197">
    <property type="entry name" value="rSAM"/>
</dbReference>
<evidence type="ECO:0000256" key="4">
    <source>
        <dbReference type="ARBA" id="ARBA00022691"/>
    </source>
</evidence>
<dbReference type="InterPro" id="IPR006467">
    <property type="entry name" value="MiaB-like_bact"/>
</dbReference>
<proteinExistence type="predicted"/>
<dbReference type="InterPro" id="IPR023404">
    <property type="entry name" value="rSAM_horseshoe"/>
</dbReference>
<dbReference type="EMBL" id="DVNC01000023">
    <property type="protein sequence ID" value="HIU53098.1"/>
    <property type="molecule type" value="Genomic_DNA"/>
</dbReference>
<dbReference type="InterPro" id="IPR058240">
    <property type="entry name" value="rSAM_sf"/>
</dbReference>
<dbReference type="InterPro" id="IPR020612">
    <property type="entry name" value="Methylthiotransferase_CS"/>
</dbReference>
<comment type="cofactor">
    <cofactor evidence="1">
        <name>[4Fe-4S] cluster</name>
        <dbReference type="ChEBI" id="CHEBI:49883"/>
    </cofactor>
</comment>
<sequence length="353" mass="39713">MVEVVTLGCRINSYESEVLKEKFKNVDNLIIVNTCAVTGEAERQCRQTIRKLRKNNPDARIVVTGCAAQIAPSKFAAMPEVDLILGNKEKTEIEKYLHNELAEKTIVGDIMSYDDCDPYLITGFEGRHRAFVQIQQGCNHRCSYCIVPYARGKNRSVPLPNILTQIRELLKQGFKEICLTGVDICSYQIDSAAHRPSFSTLVQTILEEIPELPSLQFGSLDPAAIDGKFIALVGKYSNIQPHFHLSVQSGDNDVLKKMRRRHTRESVISLCGQIRQVRPEATFGADFICGFPTESDENFQNTVKLVHEASISKLHVFPYSERPGTPAAAMKQLSVEVRRERARILREQGECDE</sequence>
<evidence type="ECO:0000259" key="9">
    <source>
        <dbReference type="PROSITE" id="PS51918"/>
    </source>
</evidence>
<dbReference type="GO" id="GO:0051539">
    <property type="term" value="F:4 iron, 4 sulfur cluster binding"/>
    <property type="evidence" value="ECO:0007669"/>
    <property type="project" value="UniProtKB-KW"/>
</dbReference>
<gene>
    <name evidence="10" type="primary">mtaB</name>
    <name evidence="10" type="ORF">IAD20_03350</name>
</gene>
<dbReference type="Gene3D" id="3.80.30.20">
    <property type="entry name" value="tm_1862 like domain"/>
    <property type="match status" value="1"/>
</dbReference>
<dbReference type="GO" id="GO:0046872">
    <property type="term" value="F:metal ion binding"/>
    <property type="evidence" value="ECO:0007669"/>
    <property type="project" value="UniProtKB-KW"/>
</dbReference>
<feature type="domain" description="MTTase N-terminal" evidence="8">
    <location>
        <begin position="1"/>
        <end position="102"/>
    </location>
</feature>
<evidence type="ECO:0000256" key="5">
    <source>
        <dbReference type="ARBA" id="ARBA00022723"/>
    </source>
</evidence>
<dbReference type="Pfam" id="PF04055">
    <property type="entry name" value="Radical_SAM"/>
    <property type="match status" value="1"/>
</dbReference>
<accession>A0A9D1M3A3</accession>
<evidence type="ECO:0000256" key="7">
    <source>
        <dbReference type="ARBA" id="ARBA00023014"/>
    </source>
</evidence>
<evidence type="ECO:0000313" key="10">
    <source>
        <dbReference type="EMBL" id="HIU53098.1"/>
    </source>
</evidence>
<dbReference type="SFLD" id="SFLDS00029">
    <property type="entry name" value="Radical_SAM"/>
    <property type="match status" value="1"/>
</dbReference>